<comment type="cofactor">
    <cofactor evidence="2">
        <name>Mg(2+)</name>
        <dbReference type="ChEBI" id="CHEBI:18420"/>
    </cofactor>
</comment>
<dbReference type="SUPFAM" id="SSF55811">
    <property type="entry name" value="Nudix"/>
    <property type="match status" value="1"/>
</dbReference>
<dbReference type="GO" id="GO:0005829">
    <property type="term" value="C:cytosol"/>
    <property type="evidence" value="ECO:0007669"/>
    <property type="project" value="TreeGrafter"/>
</dbReference>
<dbReference type="GO" id="GO:0019693">
    <property type="term" value="P:ribose phosphate metabolic process"/>
    <property type="evidence" value="ECO:0007669"/>
    <property type="project" value="TreeGrafter"/>
</dbReference>
<dbReference type="Gene3D" id="3.90.79.10">
    <property type="entry name" value="Nucleoside Triphosphate Pyrophosphohydrolase"/>
    <property type="match status" value="1"/>
</dbReference>
<organism evidence="9 10">
    <name type="scientific">Koribacter versatilis (strain Ellin345)</name>
    <dbReference type="NCBI Taxonomy" id="204669"/>
    <lineage>
        <taxon>Bacteria</taxon>
        <taxon>Pseudomonadati</taxon>
        <taxon>Acidobacteriota</taxon>
        <taxon>Terriglobia</taxon>
        <taxon>Terriglobales</taxon>
        <taxon>Candidatus Korobacteraceae</taxon>
        <taxon>Candidatus Korobacter</taxon>
    </lineage>
</organism>
<evidence type="ECO:0000256" key="6">
    <source>
        <dbReference type="ARBA" id="ARBA00032162"/>
    </source>
</evidence>
<dbReference type="AlphaFoldDB" id="Q1IQ38"/>
<dbReference type="EnsemblBacteria" id="ABF41012">
    <property type="protein sequence ID" value="ABF41012"/>
    <property type="gene ID" value="Acid345_2011"/>
</dbReference>
<dbReference type="KEGG" id="aba:Acid345_2011"/>
<protein>
    <recommendedName>
        <fullName evidence="4">GDP-mannose pyrophosphatase</fullName>
    </recommendedName>
    <alternativeName>
        <fullName evidence="6">GDP-mannose hydrolase</fullName>
    </alternativeName>
    <alternativeName>
        <fullName evidence="7">GDPMK</fullName>
    </alternativeName>
</protein>
<dbReference type="CDD" id="cd03424">
    <property type="entry name" value="NUDIX_ADPRase_Nudt5_UGPPase_Nudt14"/>
    <property type="match status" value="1"/>
</dbReference>
<comment type="similarity">
    <text evidence="3">Belongs to the Nudix hydrolase family. NudK subfamily.</text>
</comment>
<evidence type="ECO:0000256" key="1">
    <source>
        <dbReference type="ARBA" id="ARBA00000847"/>
    </source>
</evidence>
<keyword evidence="10" id="KW-1185">Reference proteome</keyword>
<dbReference type="PANTHER" id="PTHR11839:SF18">
    <property type="entry name" value="NUDIX HYDROLASE DOMAIN-CONTAINING PROTEIN"/>
    <property type="match status" value="1"/>
</dbReference>
<gene>
    <name evidence="9" type="ordered locus">Acid345_2011</name>
</gene>
<dbReference type="PANTHER" id="PTHR11839">
    <property type="entry name" value="UDP/ADP-SUGAR PYROPHOSPHATASE"/>
    <property type="match status" value="1"/>
</dbReference>
<evidence type="ECO:0000256" key="2">
    <source>
        <dbReference type="ARBA" id="ARBA00001946"/>
    </source>
</evidence>
<dbReference type="GO" id="GO:0016787">
    <property type="term" value="F:hydrolase activity"/>
    <property type="evidence" value="ECO:0007669"/>
    <property type="project" value="UniProtKB-KW"/>
</dbReference>
<reference evidence="9 10" key="1">
    <citation type="journal article" date="2009" name="Appl. Environ. Microbiol.">
        <title>Three genomes from the phylum Acidobacteria provide insight into the lifestyles of these microorganisms in soils.</title>
        <authorList>
            <person name="Ward N.L."/>
            <person name="Challacombe J.F."/>
            <person name="Janssen P.H."/>
            <person name="Henrissat B."/>
            <person name="Coutinho P.M."/>
            <person name="Wu M."/>
            <person name="Xie G."/>
            <person name="Haft D.H."/>
            <person name="Sait M."/>
            <person name="Badger J."/>
            <person name="Barabote R.D."/>
            <person name="Bradley B."/>
            <person name="Brettin T.S."/>
            <person name="Brinkac L.M."/>
            <person name="Bruce D."/>
            <person name="Creasy T."/>
            <person name="Daugherty S.C."/>
            <person name="Davidsen T.M."/>
            <person name="DeBoy R.T."/>
            <person name="Detter J.C."/>
            <person name="Dodson R.J."/>
            <person name="Durkin A.S."/>
            <person name="Ganapathy A."/>
            <person name="Gwinn-Giglio M."/>
            <person name="Han C.S."/>
            <person name="Khouri H."/>
            <person name="Kiss H."/>
            <person name="Kothari S.P."/>
            <person name="Madupu R."/>
            <person name="Nelson K.E."/>
            <person name="Nelson W.C."/>
            <person name="Paulsen I."/>
            <person name="Penn K."/>
            <person name="Ren Q."/>
            <person name="Rosovitz M.J."/>
            <person name="Selengut J.D."/>
            <person name="Shrivastava S."/>
            <person name="Sullivan S.A."/>
            <person name="Tapia R."/>
            <person name="Thompson L.S."/>
            <person name="Watkins K.L."/>
            <person name="Yang Q."/>
            <person name="Yu C."/>
            <person name="Zafar N."/>
            <person name="Zhou L."/>
            <person name="Kuske C.R."/>
        </authorList>
    </citation>
    <scope>NUCLEOTIDE SEQUENCE [LARGE SCALE GENOMIC DNA]</scope>
    <source>
        <strain evidence="9 10">Ellin345</strain>
    </source>
</reference>
<sequence length="192" mass="21559">MKKTAKRSGKILSKRTVFKGKLFTVAIENIADPEGNKGRRDIVHHGGSVVILPLDSSQREPRVLLVRQFRHAAGQYLWELCAGGLDGDEDPLVGAKRELIEETGYTSEKWEKAMFFYVSPGFLDESMTIYLARDIKKGKAQPEEDEFITKRLFPLSAAVKMALTGKILDAKTIAGILWLQQHLAGAKRPHRR</sequence>
<keyword evidence="5 9" id="KW-0378">Hydrolase</keyword>
<evidence type="ECO:0000313" key="9">
    <source>
        <dbReference type="EMBL" id="ABF41012.1"/>
    </source>
</evidence>
<dbReference type="InterPro" id="IPR015797">
    <property type="entry name" value="NUDIX_hydrolase-like_dom_sf"/>
</dbReference>
<dbReference type="PROSITE" id="PS00893">
    <property type="entry name" value="NUDIX_BOX"/>
    <property type="match status" value="1"/>
</dbReference>
<evidence type="ECO:0000256" key="3">
    <source>
        <dbReference type="ARBA" id="ARBA00007275"/>
    </source>
</evidence>
<evidence type="ECO:0000256" key="4">
    <source>
        <dbReference type="ARBA" id="ARBA00016377"/>
    </source>
</evidence>
<name>Q1IQ38_KORVE</name>
<dbReference type="InterPro" id="IPR000086">
    <property type="entry name" value="NUDIX_hydrolase_dom"/>
</dbReference>
<comment type="catalytic activity">
    <reaction evidence="1">
        <text>GDP-alpha-D-mannose + H2O = alpha-D-mannose 1-phosphate + GMP + 2 H(+)</text>
        <dbReference type="Rhea" id="RHEA:27978"/>
        <dbReference type="ChEBI" id="CHEBI:15377"/>
        <dbReference type="ChEBI" id="CHEBI:15378"/>
        <dbReference type="ChEBI" id="CHEBI:57527"/>
        <dbReference type="ChEBI" id="CHEBI:58115"/>
        <dbReference type="ChEBI" id="CHEBI:58409"/>
    </reaction>
</comment>
<dbReference type="PROSITE" id="PS51462">
    <property type="entry name" value="NUDIX"/>
    <property type="match status" value="1"/>
</dbReference>
<dbReference type="EMBL" id="CP000360">
    <property type="protein sequence ID" value="ABF41012.1"/>
    <property type="molecule type" value="Genomic_DNA"/>
</dbReference>
<dbReference type="Proteomes" id="UP000002432">
    <property type="component" value="Chromosome"/>
</dbReference>
<dbReference type="InterPro" id="IPR020084">
    <property type="entry name" value="NUDIX_hydrolase_CS"/>
</dbReference>
<dbReference type="RefSeq" id="WP_011522813.1">
    <property type="nucleotide sequence ID" value="NC_008009.1"/>
</dbReference>
<accession>Q1IQ38</accession>
<feature type="domain" description="Nudix hydrolase" evidence="8">
    <location>
        <begin position="44"/>
        <end position="175"/>
    </location>
</feature>
<evidence type="ECO:0000256" key="5">
    <source>
        <dbReference type="ARBA" id="ARBA00022801"/>
    </source>
</evidence>
<evidence type="ECO:0000313" key="10">
    <source>
        <dbReference type="Proteomes" id="UP000002432"/>
    </source>
</evidence>
<proteinExistence type="inferred from homology"/>
<evidence type="ECO:0000259" key="8">
    <source>
        <dbReference type="PROSITE" id="PS51462"/>
    </source>
</evidence>
<dbReference type="STRING" id="204669.Acid345_2011"/>
<dbReference type="eggNOG" id="COG0494">
    <property type="taxonomic scope" value="Bacteria"/>
</dbReference>
<dbReference type="Pfam" id="PF00293">
    <property type="entry name" value="NUDIX"/>
    <property type="match status" value="1"/>
</dbReference>
<dbReference type="GO" id="GO:0006753">
    <property type="term" value="P:nucleoside phosphate metabolic process"/>
    <property type="evidence" value="ECO:0007669"/>
    <property type="project" value="TreeGrafter"/>
</dbReference>
<dbReference type="HOGENOM" id="CLU_062658_5_1_0"/>
<evidence type="ECO:0000256" key="7">
    <source>
        <dbReference type="ARBA" id="ARBA00032272"/>
    </source>
</evidence>